<sequence length="108" mass="12121">MSISRLGDLDVYIRSKNAGPFWVTIDIFCGSRETYHEIDASGVINATGIADLYGANSNLVRIFHVEDLNVLKISFPRPYPQGHARDRDQHSGQYFVRLLDLTLPGKQA</sequence>
<accession>A0A069E6Z1</accession>
<proteinExistence type="predicted"/>
<organism evidence="2 3">
    <name type="scientific">Hyphomonas adhaerens MHS-3</name>
    <dbReference type="NCBI Taxonomy" id="1280949"/>
    <lineage>
        <taxon>Bacteria</taxon>
        <taxon>Pseudomonadati</taxon>
        <taxon>Pseudomonadota</taxon>
        <taxon>Alphaproteobacteria</taxon>
        <taxon>Hyphomonadales</taxon>
        <taxon>Hyphomonadaceae</taxon>
        <taxon>Hyphomonas</taxon>
    </lineage>
</organism>
<evidence type="ECO:0000313" key="3">
    <source>
        <dbReference type="Proteomes" id="UP000027446"/>
    </source>
</evidence>
<keyword evidence="3" id="KW-1185">Reference proteome</keyword>
<dbReference type="EMBL" id="ARYH01000001">
    <property type="protein sequence ID" value="KCZ86060.1"/>
    <property type="molecule type" value="Genomic_DNA"/>
</dbReference>
<name>A0A069E6Z1_9PROT</name>
<dbReference type="InterPro" id="IPR025496">
    <property type="entry name" value="DUF4387"/>
</dbReference>
<gene>
    <name evidence="2" type="ORF">HAD_10245</name>
</gene>
<dbReference type="OrthoDB" id="9796125at2"/>
<dbReference type="AlphaFoldDB" id="A0A069E6Z1"/>
<reference evidence="2 3" key="1">
    <citation type="journal article" date="2014" name="Antonie Van Leeuwenhoek">
        <title>Hyphomonas beringensis sp. nov. and Hyphomonas chukchiensis sp. nov., isolated from surface seawater of the Bering Sea and Chukchi Sea.</title>
        <authorList>
            <person name="Li C."/>
            <person name="Lai Q."/>
            <person name="Li G."/>
            <person name="Dong C."/>
            <person name="Wang J."/>
            <person name="Liao Y."/>
            <person name="Shao Z."/>
        </authorList>
    </citation>
    <scope>NUCLEOTIDE SEQUENCE [LARGE SCALE GENOMIC DNA]</scope>
    <source>
        <strain evidence="2 3">MHS-3</strain>
    </source>
</reference>
<dbReference type="Pfam" id="PF14330">
    <property type="entry name" value="DUF4387"/>
    <property type="match status" value="1"/>
</dbReference>
<protein>
    <recommendedName>
        <fullName evidence="1">DUF4387 domain-containing protein</fullName>
    </recommendedName>
</protein>
<dbReference type="STRING" id="1280949.HAD_10245"/>
<dbReference type="eggNOG" id="ENOG5032RQZ">
    <property type="taxonomic scope" value="Bacteria"/>
</dbReference>
<comment type="caution">
    <text evidence="2">The sequence shown here is derived from an EMBL/GenBank/DDBJ whole genome shotgun (WGS) entry which is preliminary data.</text>
</comment>
<dbReference type="Proteomes" id="UP000027446">
    <property type="component" value="Unassembled WGS sequence"/>
</dbReference>
<feature type="domain" description="DUF4387" evidence="1">
    <location>
        <begin position="6"/>
        <end position="101"/>
    </location>
</feature>
<evidence type="ECO:0000259" key="1">
    <source>
        <dbReference type="Pfam" id="PF14330"/>
    </source>
</evidence>
<evidence type="ECO:0000313" key="2">
    <source>
        <dbReference type="EMBL" id="KCZ86060.1"/>
    </source>
</evidence>
<dbReference type="RefSeq" id="WP_035570896.1">
    <property type="nucleotide sequence ID" value="NZ_ARYH01000001.1"/>
</dbReference>